<evidence type="ECO:0000313" key="6">
    <source>
        <dbReference type="Proteomes" id="UP000571950"/>
    </source>
</evidence>
<evidence type="ECO:0000313" key="5">
    <source>
        <dbReference type="EMBL" id="MBB3926962.1"/>
    </source>
</evidence>
<dbReference type="SMART" id="SM00342">
    <property type="entry name" value="HTH_ARAC"/>
    <property type="match status" value="1"/>
</dbReference>
<dbReference type="PANTHER" id="PTHR47894">
    <property type="entry name" value="HTH-TYPE TRANSCRIPTIONAL REGULATOR GADX"/>
    <property type="match status" value="1"/>
</dbReference>
<dbReference type="GO" id="GO:0003700">
    <property type="term" value="F:DNA-binding transcription factor activity"/>
    <property type="evidence" value="ECO:0007669"/>
    <property type="project" value="InterPro"/>
</dbReference>
<dbReference type="InterPro" id="IPR018060">
    <property type="entry name" value="HTH_AraC"/>
</dbReference>
<protein>
    <submittedName>
        <fullName evidence="5">AraC-like DNA-binding protein</fullName>
    </submittedName>
</protein>
<name>A0A7W6BNQ2_9SPHN</name>
<keyword evidence="1" id="KW-0805">Transcription regulation</keyword>
<dbReference type="EMBL" id="JACIDT010000009">
    <property type="protein sequence ID" value="MBB3926962.1"/>
    <property type="molecule type" value="Genomic_DNA"/>
</dbReference>
<evidence type="ECO:0000256" key="2">
    <source>
        <dbReference type="ARBA" id="ARBA00023125"/>
    </source>
</evidence>
<dbReference type="GO" id="GO:0000976">
    <property type="term" value="F:transcription cis-regulatory region binding"/>
    <property type="evidence" value="ECO:0007669"/>
    <property type="project" value="TreeGrafter"/>
</dbReference>
<feature type="domain" description="HTH araC/xylS-type" evidence="4">
    <location>
        <begin position="253"/>
        <end position="350"/>
    </location>
</feature>
<dbReference type="PANTHER" id="PTHR47894:SF1">
    <property type="entry name" value="HTH-TYPE TRANSCRIPTIONAL REGULATOR VQSM"/>
    <property type="match status" value="1"/>
</dbReference>
<dbReference type="InterPro" id="IPR009057">
    <property type="entry name" value="Homeodomain-like_sf"/>
</dbReference>
<evidence type="ECO:0000259" key="4">
    <source>
        <dbReference type="PROSITE" id="PS01124"/>
    </source>
</evidence>
<dbReference type="AlphaFoldDB" id="A0A7W6BNQ2"/>
<comment type="caution">
    <text evidence="5">The sequence shown here is derived from an EMBL/GenBank/DDBJ whole genome shotgun (WGS) entry which is preliminary data.</text>
</comment>
<keyword evidence="3" id="KW-0804">Transcription</keyword>
<dbReference type="Gene3D" id="1.10.10.60">
    <property type="entry name" value="Homeodomain-like"/>
    <property type="match status" value="1"/>
</dbReference>
<keyword evidence="6" id="KW-1185">Reference proteome</keyword>
<proteinExistence type="predicted"/>
<sequence>MSARQLSRPVPGRASATVARDLLRLVGAHGGDGPALLRQAGLAHLSAALLAPRGPAPALSHEDFARLYAHCTWALDEIAARQEGREPLTKAGIDMLCHCVITCRTLRDAIARADRFSALVGPRAGRLILSVEGDMARLEMVTERTVRNACAYLSDLTGLSTYHRLFGWMIGEDIPLAEAAMRYPPLLPKRTIFYLMPHPITHGAAGNSLGFPAACLDRPVIRTPQELDALLRHFPFDLALPRSKDTPLSGRISRLFAAMLASGEAPATAAWLARSFSISEATLKRRLAAEGTSLVRLRTQARRDIAARLLADPRVPIAEIARYTHFSDATAFRRAFRQWTGRSPTAWRAAIRAEPLPPIKSALAGTNPPNAG</sequence>
<dbReference type="RefSeq" id="WP_246343734.1">
    <property type="nucleotide sequence ID" value="NZ_JACIDT010000009.1"/>
</dbReference>
<evidence type="ECO:0000256" key="3">
    <source>
        <dbReference type="ARBA" id="ARBA00023163"/>
    </source>
</evidence>
<keyword evidence="2 5" id="KW-0238">DNA-binding</keyword>
<dbReference type="Proteomes" id="UP000571950">
    <property type="component" value="Unassembled WGS sequence"/>
</dbReference>
<dbReference type="Pfam" id="PF12833">
    <property type="entry name" value="HTH_18"/>
    <property type="match status" value="1"/>
</dbReference>
<dbReference type="PROSITE" id="PS01124">
    <property type="entry name" value="HTH_ARAC_FAMILY_2"/>
    <property type="match status" value="1"/>
</dbReference>
<dbReference type="SUPFAM" id="SSF46689">
    <property type="entry name" value="Homeodomain-like"/>
    <property type="match status" value="1"/>
</dbReference>
<organism evidence="5 6">
    <name type="scientific">Sphingobium jiangsuense</name>
    <dbReference type="NCBI Taxonomy" id="870476"/>
    <lineage>
        <taxon>Bacteria</taxon>
        <taxon>Pseudomonadati</taxon>
        <taxon>Pseudomonadota</taxon>
        <taxon>Alphaproteobacteria</taxon>
        <taxon>Sphingomonadales</taxon>
        <taxon>Sphingomonadaceae</taxon>
        <taxon>Sphingobium</taxon>
    </lineage>
</organism>
<gene>
    <name evidence="5" type="ORF">GGR43_002685</name>
</gene>
<reference evidence="5 6" key="1">
    <citation type="submission" date="2020-08" db="EMBL/GenBank/DDBJ databases">
        <title>Genomic Encyclopedia of Type Strains, Phase IV (KMG-IV): sequencing the most valuable type-strain genomes for metagenomic binning, comparative biology and taxonomic classification.</title>
        <authorList>
            <person name="Goeker M."/>
        </authorList>
    </citation>
    <scope>NUCLEOTIDE SEQUENCE [LARGE SCALE GENOMIC DNA]</scope>
    <source>
        <strain evidence="5 6">DSM 26189</strain>
    </source>
</reference>
<evidence type="ECO:0000256" key="1">
    <source>
        <dbReference type="ARBA" id="ARBA00023015"/>
    </source>
</evidence>
<dbReference type="GO" id="GO:0005829">
    <property type="term" value="C:cytosol"/>
    <property type="evidence" value="ECO:0007669"/>
    <property type="project" value="TreeGrafter"/>
</dbReference>
<accession>A0A7W6BNQ2</accession>
<dbReference type="Pfam" id="PF12625">
    <property type="entry name" value="Arabinose_bd"/>
    <property type="match status" value="1"/>
</dbReference>
<dbReference type="InterPro" id="IPR032687">
    <property type="entry name" value="AraC-type_N"/>
</dbReference>